<name>A0AAF1A0E9_SOLVR</name>
<keyword evidence="3" id="KW-1185">Reference proteome</keyword>
<organism evidence="2 3">
    <name type="scientific">Solanum verrucosum</name>
    <dbReference type="NCBI Taxonomy" id="315347"/>
    <lineage>
        <taxon>Eukaryota</taxon>
        <taxon>Viridiplantae</taxon>
        <taxon>Streptophyta</taxon>
        <taxon>Embryophyta</taxon>
        <taxon>Tracheophyta</taxon>
        <taxon>Spermatophyta</taxon>
        <taxon>Magnoliopsida</taxon>
        <taxon>eudicotyledons</taxon>
        <taxon>Gunneridae</taxon>
        <taxon>Pentapetalae</taxon>
        <taxon>asterids</taxon>
        <taxon>lamiids</taxon>
        <taxon>Solanales</taxon>
        <taxon>Solanaceae</taxon>
        <taxon>Solanoideae</taxon>
        <taxon>Solaneae</taxon>
        <taxon>Solanum</taxon>
    </lineage>
</organism>
<feature type="compositionally biased region" description="Basic and acidic residues" evidence="1">
    <location>
        <begin position="138"/>
        <end position="147"/>
    </location>
</feature>
<evidence type="ECO:0000313" key="2">
    <source>
        <dbReference type="EMBL" id="WMV55384.1"/>
    </source>
</evidence>
<evidence type="ECO:0000313" key="3">
    <source>
        <dbReference type="Proteomes" id="UP001234989"/>
    </source>
</evidence>
<feature type="region of interest" description="Disordered" evidence="1">
    <location>
        <begin position="67"/>
        <end position="203"/>
    </location>
</feature>
<protein>
    <submittedName>
        <fullName evidence="2">Uncharacterized protein</fullName>
    </submittedName>
</protein>
<dbReference type="AlphaFoldDB" id="A0AAF1A0E9"/>
<proteinExistence type="predicted"/>
<evidence type="ECO:0000256" key="1">
    <source>
        <dbReference type="SAM" id="MobiDB-lite"/>
    </source>
</evidence>
<feature type="compositionally biased region" description="Acidic residues" evidence="1">
    <location>
        <begin position="92"/>
        <end position="113"/>
    </location>
</feature>
<reference evidence="2" key="1">
    <citation type="submission" date="2023-08" db="EMBL/GenBank/DDBJ databases">
        <title>A de novo genome assembly of Solanum verrucosum Schlechtendal, a Mexican diploid species geographically isolated from the other diploid A-genome species in potato relatives.</title>
        <authorList>
            <person name="Hosaka K."/>
        </authorList>
    </citation>
    <scope>NUCLEOTIDE SEQUENCE</scope>
    <source>
        <tissue evidence="2">Young leaves</tissue>
    </source>
</reference>
<feature type="compositionally biased region" description="Acidic residues" evidence="1">
    <location>
        <begin position="181"/>
        <end position="203"/>
    </location>
</feature>
<sequence>MRQLWGPMLIENGSHMDMREYGSAFNTRPSESENFNFGVGEDHLNSEDPVATFSTSPLFNGATADVVGDDDIDVGPAGSDFSKKEVEGSDYSTEDSVESEVELVGDDNEEEYGSDVHDEVRELRAEKRSFQRRKRRERVPTDNEKVTIGEAGPDLGFDETGTGKVSHEGRLGGDEPYFASSDEDSFELDEDECCDDDDEHESS</sequence>
<dbReference type="Proteomes" id="UP001234989">
    <property type="component" value="Chromosome 11"/>
</dbReference>
<gene>
    <name evidence="2" type="ORF">MTR67_048769</name>
</gene>
<accession>A0AAF1A0E9</accession>
<feature type="compositionally biased region" description="Basic and acidic residues" evidence="1">
    <location>
        <begin position="114"/>
        <end position="129"/>
    </location>
</feature>
<dbReference type="EMBL" id="CP133622">
    <property type="protein sequence ID" value="WMV55384.1"/>
    <property type="molecule type" value="Genomic_DNA"/>
</dbReference>